<dbReference type="Pfam" id="PF05108">
    <property type="entry name" value="T7SS_ESX1_EccB"/>
    <property type="match status" value="1"/>
</dbReference>
<dbReference type="GO" id="GO:0005576">
    <property type="term" value="C:extracellular region"/>
    <property type="evidence" value="ECO:0007669"/>
    <property type="project" value="TreeGrafter"/>
</dbReference>
<keyword evidence="1" id="KW-0472">Membrane</keyword>
<feature type="transmembrane region" description="Helical" evidence="1">
    <location>
        <begin position="23"/>
        <end position="47"/>
    </location>
</feature>
<name>A0A841BQF5_9ACTN</name>
<comment type="caution">
    <text evidence="2">The sequence shown here is derived from an EMBL/GenBank/DDBJ whole genome shotgun (WGS) entry which is preliminary data.</text>
</comment>
<evidence type="ECO:0000313" key="2">
    <source>
        <dbReference type="EMBL" id="MBB5871297.1"/>
    </source>
</evidence>
<dbReference type="Proteomes" id="UP000587527">
    <property type="component" value="Unassembled WGS sequence"/>
</dbReference>
<dbReference type="EMBL" id="JACHMN010000002">
    <property type="protein sequence ID" value="MBB5871297.1"/>
    <property type="molecule type" value="Genomic_DNA"/>
</dbReference>
<dbReference type="PANTHER" id="PTHR40765:SF2">
    <property type="entry name" value="ESX-2 SECRETION SYSTEM ATPASE ECCB2"/>
    <property type="match status" value="1"/>
</dbReference>
<reference evidence="2 3" key="1">
    <citation type="submission" date="2020-08" db="EMBL/GenBank/DDBJ databases">
        <title>Sequencing the genomes of 1000 actinobacteria strains.</title>
        <authorList>
            <person name="Klenk H.-P."/>
        </authorList>
    </citation>
    <scope>NUCLEOTIDE SEQUENCE [LARGE SCALE GENOMIC DNA]</scope>
    <source>
        <strain evidence="2 3">DSM 45362</strain>
    </source>
</reference>
<dbReference type="InterPro" id="IPR044857">
    <property type="entry name" value="T7SS_EccB_R1"/>
</dbReference>
<keyword evidence="3" id="KW-1185">Reference proteome</keyword>
<proteinExistence type="predicted"/>
<sequence>MQRVVSALVVRETDPAQSPFRRVAVAALASLMIAMVGVAGFAVYGVFAGGSNADWKATPNSVIVEKESGASFVYRDGVLHPVRNLASALLIAGGGAPAVLQVGRSSLADTPRGSLLGITDAPDAVPAPEQLVSGAWTVCAATTPTAEAVSLLAIGDRSVGGRPLAEESATTVAAAGDPNTVYLLWRNRKYLVRGRGDGNSVLAALRMHNAPARSVDPAFLNAVPAGDPIVAPPLGPSGRSSYGDASVGDVFRFEPPDGGTPRYFAAVRDGLAEITALQANVLGQRSPTRTVGDAPPSNPRSLLPAGELAPPPFVPAFVNTGSAGLCATTTDDQGVREIRFNATVPDLSALSRTAGERKGTRAVIADYVLVEPGRGVLVEGFTTAGTSGGVVSLVTDLGQQFALENAAARAALGFATTVPVRMPTALVALLPEGPRLGVDDAMQAVTLS</sequence>
<dbReference type="AlphaFoldDB" id="A0A841BQF5"/>
<dbReference type="PANTHER" id="PTHR40765">
    <property type="entry name" value="ESX-2 SECRETION SYSTEM ATPASE ECCB2"/>
    <property type="match status" value="1"/>
</dbReference>
<organism evidence="2 3">
    <name type="scientific">Allocatelliglobosispora scoriae</name>
    <dbReference type="NCBI Taxonomy" id="643052"/>
    <lineage>
        <taxon>Bacteria</taxon>
        <taxon>Bacillati</taxon>
        <taxon>Actinomycetota</taxon>
        <taxon>Actinomycetes</taxon>
        <taxon>Micromonosporales</taxon>
        <taxon>Micromonosporaceae</taxon>
        <taxon>Allocatelliglobosispora</taxon>
    </lineage>
</organism>
<accession>A0A841BQF5</accession>
<dbReference type="InterPro" id="IPR007795">
    <property type="entry name" value="T7SS_EccB"/>
</dbReference>
<keyword evidence="1" id="KW-1133">Transmembrane helix</keyword>
<keyword evidence="1" id="KW-0812">Transmembrane</keyword>
<protein>
    <submittedName>
        <fullName evidence="2">Type VII secretion protein EccB</fullName>
    </submittedName>
</protein>
<dbReference type="NCBIfam" id="TIGR03919">
    <property type="entry name" value="T7SS_EccB"/>
    <property type="match status" value="1"/>
</dbReference>
<dbReference type="Gene3D" id="3.30.2390.20">
    <property type="entry name" value="Type VII secretion system EccB, repeat 1 domain"/>
    <property type="match status" value="1"/>
</dbReference>
<evidence type="ECO:0000313" key="3">
    <source>
        <dbReference type="Proteomes" id="UP000587527"/>
    </source>
</evidence>
<evidence type="ECO:0000256" key="1">
    <source>
        <dbReference type="SAM" id="Phobius"/>
    </source>
</evidence>
<gene>
    <name evidence="2" type="ORF">F4553_004676</name>
</gene>